<name>A0AAV6P7C5_9ROSI</name>
<dbReference type="AlphaFoldDB" id="A0AAV6P7C5"/>
<evidence type="ECO:0000313" key="3">
    <source>
        <dbReference type="Proteomes" id="UP000685013"/>
    </source>
</evidence>
<comment type="caution">
    <text evidence="2">The sequence shown here is derived from an EMBL/GenBank/DDBJ whole genome shotgun (WGS) entry which is preliminary data.</text>
</comment>
<evidence type="ECO:0000313" key="2">
    <source>
        <dbReference type="EMBL" id="KAG6607599.1"/>
    </source>
</evidence>
<feature type="region of interest" description="Disordered" evidence="1">
    <location>
        <begin position="77"/>
        <end position="109"/>
    </location>
</feature>
<organism evidence="2 3">
    <name type="scientific">Cucurbita argyrosperma subsp. sororia</name>
    <dbReference type="NCBI Taxonomy" id="37648"/>
    <lineage>
        <taxon>Eukaryota</taxon>
        <taxon>Viridiplantae</taxon>
        <taxon>Streptophyta</taxon>
        <taxon>Embryophyta</taxon>
        <taxon>Tracheophyta</taxon>
        <taxon>Spermatophyta</taxon>
        <taxon>Magnoliopsida</taxon>
        <taxon>eudicotyledons</taxon>
        <taxon>Gunneridae</taxon>
        <taxon>Pentapetalae</taxon>
        <taxon>rosids</taxon>
        <taxon>fabids</taxon>
        <taxon>Cucurbitales</taxon>
        <taxon>Cucurbitaceae</taxon>
        <taxon>Cucurbiteae</taxon>
        <taxon>Cucurbita</taxon>
    </lineage>
</organism>
<sequence>MYDDNEATIQAQSRQDAYVSYTTIGTRVPFNLDIHEFVLLGTFGGLSNRGSEGNKEQKVTRDEGVTETAAVKREKFGEEIVNSTDPDPGRTHALYPTCSNWQERSPLAH</sequence>
<feature type="non-terminal residue" evidence="2">
    <location>
        <position position="1"/>
    </location>
</feature>
<protein>
    <submittedName>
        <fullName evidence="2">Uncharacterized protein</fullName>
    </submittedName>
</protein>
<keyword evidence="3" id="KW-1185">Reference proteome</keyword>
<accession>A0AAV6P7C5</accession>
<dbReference type="EMBL" id="JAGKQH010000001">
    <property type="protein sequence ID" value="KAG6607599.1"/>
    <property type="molecule type" value="Genomic_DNA"/>
</dbReference>
<gene>
    <name evidence="2" type="ORF">SDJN03_00941</name>
</gene>
<evidence type="ECO:0000256" key="1">
    <source>
        <dbReference type="SAM" id="MobiDB-lite"/>
    </source>
</evidence>
<proteinExistence type="predicted"/>
<reference evidence="2 3" key="1">
    <citation type="journal article" date="2021" name="Hortic Res">
        <title>The domestication of Cucurbita argyrosperma as revealed by the genome of its wild relative.</title>
        <authorList>
            <person name="Barrera-Redondo J."/>
            <person name="Sanchez-de la Vega G."/>
            <person name="Aguirre-Liguori J.A."/>
            <person name="Castellanos-Morales G."/>
            <person name="Gutierrez-Guerrero Y.T."/>
            <person name="Aguirre-Dugua X."/>
            <person name="Aguirre-Planter E."/>
            <person name="Tenaillon M.I."/>
            <person name="Lira-Saade R."/>
            <person name="Eguiarte L.E."/>
        </authorList>
    </citation>
    <scope>NUCLEOTIDE SEQUENCE [LARGE SCALE GENOMIC DNA]</scope>
    <source>
        <strain evidence="2">JBR-2021</strain>
    </source>
</reference>
<dbReference type="Proteomes" id="UP000685013">
    <property type="component" value="Chromosome 1"/>
</dbReference>